<evidence type="ECO:0000313" key="3">
    <source>
        <dbReference type="EMBL" id="QDP42099.1"/>
    </source>
</evidence>
<keyword evidence="2" id="KW-0812">Transmembrane</keyword>
<dbReference type="Pfam" id="PF13365">
    <property type="entry name" value="Trypsin_2"/>
    <property type="match status" value="1"/>
</dbReference>
<dbReference type="Gene3D" id="2.40.10.120">
    <property type="match status" value="1"/>
</dbReference>
<keyword evidence="1" id="KW-0720">Serine protease</keyword>
<dbReference type="KEGG" id="aqt:FN924_05230"/>
<sequence>MDKDLYEDLTHEEMLEILEEEKKQGKKSYQKTKSRFPKWPFWLIAVALFIQVIAMVPKSFPIAAIDFLSTSSRLMTDSNIDEYQKAVVVVEAGASRGTGFAYTENGLILTNHHVIDGALKEQIYVAFPEAGLKDANIVAEYPEIDLALLQVESEDSVPFLPLAEKATFKKDEHIYFIGNPLRFEGIANEGEVIGYTSIESMDKEVLMLDASVYHGNSGSPVITEEGEVMGIIFATLDHPEHGRVGLAVPIDYFHDVYHD</sequence>
<organism evidence="3 4">
    <name type="scientific">Radiobacillus deserti</name>
    <dbReference type="NCBI Taxonomy" id="2594883"/>
    <lineage>
        <taxon>Bacteria</taxon>
        <taxon>Bacillati</taxon>
        <taxon>Bacillota</taxon>
        <taxon>Bacilli</taxon>
        <taxon>Bacillales</taxon>
        <taxon>Bacillaceae</taxon>
        <taxon>Radiobacillus</taxon>
    </lineage>
</organism>
<dbReference type="AlphaFoldDB" id="A0A516KL30"/>
<reference evidence="3 4" key="1">
    <citation type="submission" date="2019-07" db="EMBL/GenBank/DDBJ databases">
        <authorList>
            <person name="Li J."/>
        </authorList>
    </citation>
    <scope>NUCLEOTIDE SEQUENCE [LARGE SCALE GENOMIC DNA]</scope>
    <source>
        <strain evidence="3 4">TKL69</strain>
    </source>
</reference>
<protein>
    <submittedName>
        <fullName evidence="3">Trypsin-like peptidase domain-containing protein</fullName>
    </submittedName>
</protein>
<keyword evidence="1" id="KW-0645">Protease</keyword>
<dbReference type="PRINTS" id="PR00834">
    <property type="entry name" value="PROTEASES2C"/>
</dbReference>
<dbReference type="Proteomes" id="UP000315215">
    <property type="component" value="Chromosome"/>
</dbReference>
<dbReference type="PANTHER" id="PTHR22939:SF129">
    <property type="entry name" value="SERINE PROTEASE HTRA2, MITOCHONDRIAL"/>
    <property type="match status" value="1"/>
</dbReference>
<feature type="transmembrane region" description="Helical" evidence="2">
    <location>
        <begin position="39"/>
        <end position="56"/>
    </location>
</feature>
<evidence type="ECO:0000256" key="1">
    <source>
        <dbReference type="ARBA" id="ARBA00022825"/>
    </source>
</evidence>
<accession>A0A516KL30</accession>
<dbReference type="GO" id="GO:0004252">
    <property type="term" value="F:serine-type endopeptidase activity"/>
    <property type="evidence" value="ECO:0007669"/>
    <property type="project" value="InterPro"/>
</dbReference>
<dbReference type="OrthoDB" id="9766361at2"/>
<gene>
    <name evidence="3" type="ORF">FN924_05230</name>
</gene>
<name>A0A516KL30_9BACI</name>
<keyword evidence="2" id="KW-1133">Transmembrane helix</keyword>
<dbReference type="SUPFAM" id="SSF50494">
    <property type="entry name" value="Trypsin-like serine proteases"/>
    <property type="match status" value="1"/>
</dbReference>
<evidence type="ECO:0000313" key="4">
    <source>
        <dbReference type="Proteomes" id="UP000315215"/>
    </source>
</evidence>
<dbReference type="InterPro" id="IPR009003">
    <property type="entry name" value="Peptidase_S1_PA"/>
</dbReference>
<dbReference type="PANTHER" id="PTHR22939">
    <property type="entry name" value="SERINE PROTEASE FAMILY S1C HTRA-RELATED"/>
    <property type="match status" value="1"/>
</dbReference>
<dbReference type="EMBL" id="CP041666">
    <property type="protein sequence ID" value="QDP42099.1"/>
    <property type="molecule type" value="Genomic_DNA"/>
</dbReference>
<keyword evidence="2" id="KW-0472">Membrane</keyword>
<proteinExistence type="predicted"/>
<dbReference type="GO" id="GO:0006508">
    <property type="term" value="P:proteolysis"/>
    <property type="evidence" value="ECO:0007669"/>
    <property type="project" value="InterPro"/>
</dbReference>
<keyword evidence="1" id="KW-0378">Hydrolase</keyword>
<evidence type="ECO:0000256" key="2">
    <source>
        <dbReference type="SAM" id="Phobius"/>
    </source>
</evidence>
<dbReference type="InterPro" id="IPR001940">
    <property type="entry name" value="Peptidase_S1C"/>
</dbReference>
<keyword evidence="4" id="KW-1185">Reference proteome</keyword>